<feature type="transmembrane region" description="Helical" evidence="2">
    <location>
        <begin position="172"/>
        <end position="204"/>
    </location>
</feature>
<dbReference type="Proteomes" id="UP001612915">
    <property type="component" value="Unassembled WGS sequence"/>
</dbReference>
<keyword evidence="2" id="KW-0812">Transmembrane</keyword>
<feature type="transmembrane region" description="Helical" evidence="2">
    <location>
        <begin position="88"/>
        <end position="109"/>
    </location>
</feature>
<protein>
    <recommendedName>
        <fullName evidence="5">Glycosyltransferase RgtA/B/C/D-like domain-containing protein</fullName>
    </recommendedName>
</protein>
<feature type="transmembrane region" description="Helical" evidence="2">
    <location>
        <begin position="355"/>
        <end position="373"/>
    </location>
</feature>
<organism evidence="3 4">
    <name type="scientific">Spongisporangium articulatum</name>
    <dbReference type="NCBI Taxonomy" id="3362603"/>
    <lineage>
        <taxon>Bacteria</taxon>
        <taxon>Bacillati</taxon>
        <taxon>Actinomycetota</taxon>
        <taxon>Actinomycetes</taxon>
        <taxon>Kineosporiales</taxon>
        <taxon>Kineosporiaceae</taxon>
        <taxon>Spongisporangium</taxon>
    </lineage>
</organism>
<feature type="transmembrane region" description="Helical" evidence="2">
    <location>
        <begin position="21"/>
        <end position="40"/>
    </location>
</feature>
<keyword evidence="2" id="KW-1133">Transmembrane helix</keyword>
<feature type="transmembrane region" description="Helical" evidence="2">
    <location>
        <begin position="216"/>
        <end position="240"/>
    </location>
</feature>
<dbReference type="EMBL" id="JBITLV010000001">
    <property type="protein sequence ID" value="MFI7586539.1"/>
    <property type="molecule type" value="Genomic_DNA"/>
</dbReference>
<keyword evidence="2" id="KW-0472">Membrane</keyword>
<dbReference type="RefSeq" id="WP_398276360.1">
    <property type="nucleotide sequence ID" value="NZ_JBITLV010000001.1"/>
</dbReference>
<evidence type="ECO:0000256" key="1">
    <source>
        <dbReference type="SAM" id="MobiDB-lite"/>
    </source>
</evidence>
<gene>
    <name evidence="3" type="ORF">ACIB24_05635</name>
</gene>
<evidence type="ECO:0000256" key="2">
    <source>
        <dbReference type="SAM" id="Phobius"/>
    </source>
</evidence>
<name>A0ABW8AJK6_9ACTN</name>
<evidence type="ECO:0000313" key="4">
    <source>
        <dbReference type="Proteomes" id="UP001612915"/>
    </source>
</evidence>
<comment type="caution">
    <text evidence="3">The sequence shown here is derived from an EMBL/GenBank/DDBJ whole genome shotgun (WGS) entry which is preliminary data.</text>
</comment>
<sequence>MSAAPTVERPVPVTARGVRVVEPWGLVPVALLAAVSLWWVESADQSLFALAAEQLREGGVYYRDVWDIKQPGLYWFYLLGDHLVAGGLGARLLEAALAVVAAVLVQVLVAPWGLRRSVRLAAPTMVLGPYLLYASLSGVGEIEGLMNVLVLGLLACTWPVGRRAAPRPPWAWFVAGLLVAVVCLLKLLYAPVAVLLLGVALYAGRPLGRRAVVLRAAYAAGAFALVAVAVAALLAAQGVLGMALRTTFELPGQVAGVAALHEPQSLPELPRALKNMFPVLGPLAVLGLLTARRGGRLPLALALAGAGALELALGMTQIWTTYRWLMLSAPVGLLAVFGSEALLGWFDARPGRRTLALRLGVGLVAAGLTLPILRPAFALATAPDQRWGLDPASRIRRGEDAGALTRPVAASALVAGKVAPGERVYVFGDARIQVLTRTRLGLPVAGLTMHFMPPPVWDELARELAASPPRFVYVGARDWSYERRGPGRAVFDYLDEHYRVVAENAEGTWYETDSPGSSRPTASVRGLFGPTS</sequence>
<evidence type="ECO:0008006" key="5">
    <source>
        <dbReference type="Google" id="ProtNLM"/>
    </source>
</evidence>
<proteinExistence type="predicted"/>
<keyword evidence="4" id="KW-1185">Reference proteome</keyword>
<reference evidence="3 4" key="1">
    <citation type="submission" date="2024-10" db="EMBL/GenBank/DDBJ databases">
        <title>The Natural Products Discovery Center: Release of the First 8490 Sequenced Strains for Exploring Actinobacteria Biosynthetic Diversity.</title>
        <authorList>
            <person name="Kalkreuter E."/>
            <person name="Kautsar S.A."/>
            <person name="Yang D."/>
            <person name="Bader C.D."/>
            <person name="Teijaro C.N."/>
            <person name="Fluegel L."/>
            <person name="Davis C.M."/>
            <person name="Simpson J.R."/>
            <person name="Lauterbach L."/>
            <person name="Steele A.D."/>
            <person name="Gui C."/>
            <person name="Meng S."/>
            <person name="Li G."/>
            <person name="Viehrig K."/>
            <person name="Ye F."/>
            <person name="Su P."/>
            <person name="Kiefer A.F."/>
            <person name="Nichols A."/>
            <person name="Cepeda A.J."/>
            <person name="Yan W."/>
            <person name="Fan B."/>
            <person name="Jiang Y."/>
            <person name="Adhikari A."/>
            <person name="Zheng C.-J."/>
            <person name="Schuster L."/>
            <person name="Cowan T.M."/>
            <person name="Smanski M.J."/>
            <person name="Chevrette M.G."/>
            <person name="De Carvalho L.P.S."/>
            <person name="Shen B."/>
        </authorList>
    </citation>
    <scope>NUCLEOTIDE SEQUENCE [LARGE SCALE GENOMIC DNA]</scope>
    <source>
        <strain evidence="3 4">NPDC049639</strain>
    </source>
</reference>
<feature type="transmembrane region" description="Helical" evidence="2">
    <location>
        <begin position="297"/>
        <end position="318"/>
    </location>
</feature>
<feature type="region of interest" description="Disordered" evidence="1">
    <location>
        <begin position="509"/>
        <end position="532"/>
    </location>
</feature>
<evidence type="ECO:0000313" key="3">
    <source>
        <dbReference type="EMBL" id="MFI7586539.1"/>
    </source>
</evidence>
<feature type="transmembrane region" description="Helical" evidence="2">
    <location>
        <begin position="324"/>
        <end position="343"/>
    </location>
</feature>
<accession>A0ABW8AJK6</accession>